<keyword evidence="4 6" id="KW-1133">Transmembrane helix</keyword>
<gene>
    <name evidence="8" type="ORF">PQR57_26390</name>
</gene>
<organism evidence="8 9">
    <name type="scientific">Paraburkholderia dipogonis</name>
    <dbReference type="NCBI Taxonomy" id="1211383"/>
    <lineage>
        <taxon>Bacteria</taxon>
        <taxon>Pseudomonadati</taxon>
        <taxon>Pseudomonadota</taxon>
        <taxon>Betaproteobacteria</taxon>
        <taxon>Burkholderiales</taxon>
        <taxon>Burkholderiaceae</taxon>
        <taxon>Paraburkholderia</taxon>
    </lineage>
</organism>
<dbReference type="InterPro" id="IPR007267">
    <property type="entry name" value="GtrA_DPMS_TM"/>
</dbReference>
<dbReference type="Proteomes" id="UP001629230">
    <property type="component" value="Unassembled WGS sequence"/>
</dbReference>
<protein>
    <submittedName>
        <fullName evidence="8">GtrA family protein</fullName>
    </submittedName>
</protein>
<evidence type="ECO:0000256" key="3">
    <source>
        <dbReference type="ARBA" id="ARBA00022692"/>
    </source>
</evidence>
<dbReference type="PANTHER" id="PTHR38459">
    <property type="entry name" value="PROPHAGE BACTOPRENOL-LINKED GLUCOSE TRANSLOCASE HOMOLOG"/>
    <property type="match status" value="1"/>
</dbReference>
<feature type="transmembrane region" description="Helical" evidence="6">
    <location>
        <begin position="72"/>
        <end position="94"/>
    </location>
</feature>
<feature type="domain" description="GtrA/DPMS transmembrane" evidence="7">
    <location>
        <begin position="7"/>
        <end position="125"/>
    </location>
</feature>
<name>A0ABW9AWA1_9BURK</name>
<evidence type="ECO:0000313" key="9">
    <source>
        <dbReference type="Proteomes" id="UP001629230"/>
    </source>
</evidence>
<dbReference type="Pfam" id="PF04138">
    <property type="entry name" value="GtrA_DPMS_TM"/>
    <property type="match status" value="1"/>
</dbReference>
<reference evidence="8 9" key="1">
    <citation type="journal article" date="2024" name="Chem. Sci.">
        <title>Discovery of megapolipeptins by genome mining of a Burkholderiales bacteria collection.</title>
        <authorList>
            <person name="Paulo B.S."/>
            <person name="Recchia M.J.J."/>
            <person name="Lee S."/>
            <person name="Fergusson C.H."/>
            <person name="Romanowski S.B."/>
            <person name="Hernandez A."/>
            <person name="Krull N."/>
            <person name="Liu D.Y."/>
            <person name="Cavanagh H."/>
            <person name="Bos A."/>
            <person name="Gray C.A."/>
            <person name="Murphy B.T."/>
            <person name="Linington R.G."/>
            <person name="Eustaquio A.S."/>
        </authorList>
    </citation>
    <scope>NUCLEOTIDE SEQUENCE [LARGE SCALE GENOMIC DNA]</scope>
    <source>
        <strain evidence="8 9">RL17-350-BIC-A</strain>
    </source>
</reference>
<feature type="transmembrane region" description="Helical" evidence="6">
    <location>
        <begin position="5"/>
        <end position="28"/>
    </location>
</feature>
<feature type="transmembrane region" description="Helical" evidence="6">
    <location>
        <begin position="34"/>
        <end position="51"/>
    </location>
</feature>
<comment type="subcellular location">
    <subcellularLocation>
        <location evidence="1">Membrane</location>
        <topology evidence="1">Multi-pass membrane protein</topology>
    </subcellularLocation>
</comment>
<proteinExistence type="inferred from homology"/>
<dbReference type="PANTHER" id="PTHR38459:SF1">
    <property type="entry name" value="PROPHAGE BACTOPRENOL-LINKED GLUCOSE TRANSLOCASE HOMOLOG"/>
    <property type="match status" value="1"/>
</dbReference>
<accession>A0ABW9AWA1</accession>
<keyword evidence="9" id="KW-1185">Reference proteome</keyword>
<evidence type="ECO:0000256" key="2">
    <source>
        <dbReference type="ARBA" id="ARBA00009399"/>
    </source>
</evidence>
<dbReference type="InterPro" id="IPR051401">
    <property type="entry name" value="GtrA_CellWall_Glycosyl"/>
</dbReference>
<keyword evidence="3 6" id="KW-0812">Transmembrane</keyword>
<feature type="transmembrane region" description="Helical" evidence="6">
    <location>
        <begin position="100"/>
        <end position="124"/>
    </location>
</feature>
<evidence type="ECO:0000256" key="6">
    <source>
        <dbReference type="SAM" id="Phobius"/>
    </source>
</evidence>
<evidence type="ECO:0000313" key="8">
    <source>
        <dbReference type="EMBL" id="MFM0004543.1"/>
    </source>
</evidence>
<comment type="caution">
    <text evidence="8">The sequence shown here is derived from an EMBL/GenBank/DDBJ whole genome shotgun (WGS) entry which is preliminary data.</text>
</comment>
<dbReference type="RefSeq" id="WP_408179384.1">
    <property type="nucleotide sequence ID" value="NZ_JAQQEZ010000021.1"/>
</dbReference>
<dbReference type="EMBL" id="JAQQEZ010000021">
    <property type="protein sequence ID" value="MFM0004543.1"/>
    <property type="molecule type" value="Genomic_DNA"/>
</dbReference>
<evidence type="ECO:0000259" key="7">
    <source>
        <dbReference type="Pfam" id="PF04138"/>
    </source>
</evidence>
<comment type="similarity">
    <text evidence="2">Belongs to the GtrA family.</text>
</comment>
<sequence length="129" mass="14298">MRTQFFRFAIAGAIGFLVDAGVLYVALAVGLGPYLGRAVSFLCAAFATWQINRRMTFVVKRTESLWTEWVRYLAAMSVGGACNYGTYVVMLLFLPKVTVAPLIALGVGSIVGMFVNFAFAKWWVFRAQH</sequence>
<evidence type="ECO:0000256" key="1">
    <source>
        <dbReference type="ARBA" id="ARBA00004141"/>
    </source>
</evidence>
<evidence type="ECO:0000256" key="4">
    <source>
        <dbReference type="ARBA" id="ARBA00022989"/>
    </source>
</evidence>
<keyword evidence="5 6" id="KW-0472">Membrane</keyword>
<evidence type="ECO:0000256" key="5">
    <source>
        <dbReference type="ARBA" id="ARBA00023136"/>
    </source>
</evidence>